<dbReference type="GO" id="GO:0002099">
    <property type="term" value="P:tRNA wobble guanine modification"/>
    <property type="evidence" value="ECO:0007669"/>
    <property type="project" value="TreeGrafter"/>
</dbReference>
<keyword evidence="3" id="KW-0808">Transferase</keyword>
<protein>
    <submittedName>
        <fullName evidence="3">Queuine tRNA-ribosyltransferase</fullName>
    </submittedName>
</protein>
<dbReference type="GO" id="GO:0005737">
    <property type="term" value="C:cytoplasm"/>
    <property type="evidence" value="ECO:0007669"/>
    <property type="project" value="TreeGrafter"/>
</dbReference>
<dbReference type="AlphaFoldDB" id="A0A0W1AJC8"/>
<proteinExistence type="predicted"/>
<name>A0A0W1AJC8_9GAMM</name>
<keyword evidence="1" id="KW-0819">tRNA processing</keyword>
<organism evidence="3 4">
    <name type="scientific">Legionella worsleiensis</name>
    <dbReference type="NCBI Taxonomy" id="45076"/>
    <lineage>
        <taxon>Bacteria</taxon>
        <taxon>Pseudomonadati</taxon>
        <taxon>Pseudomonadota</taxon>
        <taxon>Gammaproteobacteria</taxon>
        <taxon>Legionellales</taxon>
        <taxon>Legionellaceae</taxon>
        <taxon>Legionella</taxon>
    </lineage>
</organism>
<dbReference type="Pfam" id="PF01702">
    <property type="entry name" value="TGT"/>
    <property type="match status" value="2"/>
</dbReference>
<accession>A0A0W1AJC8</accession>
<dbReference type="STRING" id="45076.Lwor_0821"/>
<dbReference type="RefSeq" id="WP_058492648.1">
    <property type="nucleotide sequence ID" value="NZ_CBCRUR010000016.1"/>
</dbReference>
<dbReference type="InterPro" id="IPR036511">
    <property type="entry name" value="TGT-like_sf"/>
</dbReference>
<dbReference type="PANTHER" id="PTHR46499">
    <property type="entry name" value="QUEUINE TRNA-RIBOSYLTRANSFERASE"/>
    <property type="match status" value="1"/>
</dbReference>
<dbReference type="InterPro" id="IPR002616">
    <property type="entry name" value="tRNA_ribo_trans-like"/>
</dbReference>
<comment type="caution">
    <text evidence="3">The sequence shown here is derived from an EMBL/GenBank/DDBJ whole genome shotgun (WGS) entry which is preliminary data.</text>
</comment>
<dbReference type="Gene3D" id="3.20.20.105">
    <property type="entry name" value="Queuine tRNA-ribosyltransferase-like"/>
    <property type="match status" value="2"/>
</dbReference>
<keyword evidence="4" id="KW-1185">Reference proteome</keyword>
<dbReference type="PANTHER" id="PTHR46499:SF1">
    <property type="entry name" value="QUEUINE TRNA-RIBOSYLTRANSFERASE"/>
    <property type="match status" value="1"/>
</dbReference>
<feature type="domain" description="tRNA-guanine(15) transglycosylase-like" evidence="2">
    <location>
        <begin position="173"/>
        <end position="275"/>
    </location>
</feature>
<sequence>MPGKAQYYVPLVTTEAGSCLTCANWQEVGVDVIACNLDELLLKPGAVLLQKIDNLAHYLGWTGRVIVNASRLRANKEGIFTLVSPYDGARIKLNYAELFEIVNRIKPDVFIVPVNTINDAPYLWETVHSTIKVFIPANDLVNHPCPKSHGVYIHCAEEKLNHHVLEHVSRWTHLSCYVSGYFHGNELGQLRAQGVEYIETNAPALAGLEGKAYCGKEIMDLRDASYELDFDRLDSLCSCPTCSAQLTRAYLHHLYLNTPLLAQRFLIQHNAFAAQGLA</sequence>
<dbReference type="SUPFAM" id="SSF51713">
    <property type="entry name" value="tRNA-guanine transglycosylase"/>
    <property type="match status" value="1"/>
</dbReference>
<dbReference type="PATRIC" id="fig|45076.6.peg.893"/>
<dbReference type="Proteomes" id="UP000054662">
    <property type="component" value="Unassembled WGS sequence"/>
</dbReference>
<evidence type="ECO:0000256" key="1">
    <source>
        <dbReference type="ARBA" id="ARBA00022694"/>
    </source>
</evidence>
<dbReference type="OrthoDB" id="5647128at2"/>
<dbReference type="EMBL" id="LNZC01000006">
    <property type="protein sequence ID" value="KTD81320.1"/>
    <property type="molecule type" value="Genomic_DNA"/>
</dbReference>
<dbReference type="GO" id="GO:0016740">
    <property type="term" value="F:transferase activity"/>
    <property type="evidence" value="ECO:0007669"/>
    <property type="project" value="UniProtKB-KW"/>
</dbReference>
<dbReference type="InterPro" id="IPR050076">
    <property type="entry name" value="ArchSynthase1/Queuine_TRR"/>
</dbReference>
<evidence type="ECO:0000313" key="4">
    <source>
        <dbReference type="Proteomes" id="UP000054662"/>
    </source>
</evidence>
<reference evidence="3 4" key="1">
    <citation type="submission" date="2015-11" db="EMBL/GenBank/DDBJ databases">
        <title>Genomic analysis of 38 Legionella species identifies large and diverse effector repertoires.</title>
        <authorList>
            <person name="Burstein D."/>
            <person name="Amaro F."/>
            <person name="Zusman T."/>
            <person name="Lifshitz Z."/>
            <person name="Cohen O."/>
            <person name="Gilbert J.A."/>
            <person name="Pupko T."/>
            <person name="Shuman H.A."/>
            <person name="Segal G."/>
        </authorList>
    </citation>
    <scope>NUCLEOTIDE SEQUENCE [LARGE SCALE GENOMIC DNA]</scope>
    <source>
        <strain evidence="3 4">ATCC 49508</strain>
    </source>
</reference>
<evidence type="ECO:0000313" key="3">
    <source>
        <dbReference type="EMBL" id="KTD81320.1"/>
    </source>
</evidence>
<feature type="domain" description="tRNA-guanine(15) transglycosylase-like" evidence="2">
    <location>
        <begin position="8"/>
        <end position="112"/>
    </location>
</feature>
<evidence type="ECO:0000259" key="2">
    <source>
        <dbReference type="Pfam" id="PF01702"/>
    </source>
</evidence>
<gene>
    <name evidence="3" type="primary">tgt</name>
    <name evidence="3" type="ORF">Lwor_0821</name>
</gene>